<dbReference type="Proteomes" id="UP001165074">
    <property type="component" value="Unassembled WGS sequence"/>
</dbReference>
<dbReference type="InterPro" id="IPR009908">
    <property type="entry name" value="Methylamine_util_MauE"/>
</dbReference>
<evidence type="ECO:0000259" key="6">
    <source>
        <dbReference type="Pfam" id="PF07291"/>
    </source>
</evidence>
<evidence type="ECO:0000256" key="2">
    <source>
        <dbReference type="ARBA" id="ARBA00022692"/>
    </source>
</evidence>
<proteinExistence type="predicted"/>
<dbReference type="GO" id="GO:0030416">
    <property type="term" value="P:methylamine metabolic process"/>
    <property type="evidence" value="ECO:0007669"/>
    <property type="project" value="InterPro"/>
</dbReference>
<organism evidence="7 8">
    <name type="scientific">Actinoallomurus iriomotensis</name>
    <dbReference type="NCBI Taxonomy" id="478107"/>
    <lineage>
        <taxon>Bacteria</taxon>
        <taxon>Bacillati</taxon>
        <taxon>Actinomycetota</taxon>
        <taxon>Actinomycetes</taxon>
        <taxon>Streptosporangiales</taxon>
        <taxon>Thermomonosporaceae</taxon>
        <taxon>Actinoallomurus</taxon>
    </lineage>
</organism>
<evidence type="ECO:0000313" key="8">
    <source>
        <dbReference type="Proteomes" id="UP001165074"/>
    </source>
</evidence>
<keyword evidence="3 5" id="KW-1133">Transmembrane helix</keyword>
<reference evidence="7" key="1">
    <citation type="submission" date="2023-03" db="EMBL/GenBank/DDBJ databases">
        <title>Actinoallomurus iriomotensis NBRC 103684.</title>
        <authorList>
            <person name="Ichikawa N."/>
            <person name="Sato H."/>
            <person name="Tonouchi N."/>
        </authorList>
    </citation>
    <scope>NUCLEOTIDE SEQUENCE</scope>
    <source>
        <strain evidence="7">NBRC 103684</strain>
    </source>
</reference>
<dbReference type="GO" id="GO:0016020">
    <property type="term" value="C:membrane"/>
    <property type="evidence" value="ECO:0007669"/>
    <property type="project" value="UniProtKB-SubCell"/>
</dbReference>
<evidence type="ECO:0000256" key="3">
    <source>
        <dbReference type="ARBA" id="ARBA00022989"/>
    </source>
</evidence>
<feature type="transmembrane region" description="Helical" evidence="5">
    <location>
        <begin position="47"/>
        <end position="69"/>
    </location>
</feature>
<comment type="subcellular location">
    <subcellularLocation>
        <location evidence="1">Membrane</location>
        <topology evidence="1">Multi-pass membrane protein</topology>
    </subcellularLocation>
</comment>
<dbReference type="Pfam" id="PF07291">
    <property type="entry name" value="MauE"/>
    <property type="match status" value="1"/>
</dbReference>
<feature type="transmembrane region" description="Helical" evidence="5">
    <location>
        <begin position="76"/>
        <end position="98"/>
    </location>
</feature>
<dbReference type="AlphaFoldDB" id="A0A9W6S958"/>
<dbReference type="RefSeq" id="WP_285581657.1">
    <property type="nucleotide sequence ID" value="NZ_BSTK01000017.1"/>
</dbReference>
<evidence type="ECO:0000256" key="4">
    <source>
        <dbReference type="ARBA" id="ARBA00023136"/>
    </source>
</evidence>
<name>A0A9W6S958_9ACTN</name>
<protein>
    <recommendedName>
        <fullName evidence="6">Methylamine utilisation protein MauE domain-containing protein</fullName>
    </recommendedName>
</protein>
<comment type="caution">
    <text evidence="7">The sequence shown here is derived from an EMBL/GenBank/DDBJ whole genome shotgun (WGS) entry which is preliminary data.</text>
</comment>
<feature type="domain" description="Methylamine utilisation protein MauE" evidence="6">
    <location>
        <begin position="4"/>
        <end position="137"/>
    </location>
</feature>
<accession>A0A9W6S958</accession>
<gene>
    <name evidence="7" type="ORF">Airi02_085590</name>
</gene>
<dbReference type="EMBL" id="BSTK01000017">
    <property type="protein sequence ID" value="GLY90630.1"/>
    <property type="molecule type" value="Genomic_DNA"/>
</dbReference>
<feature type="transmembrane region" description="Helical" evidence="5">
    <location>
        <begin position="149"/>
        <end position="170"/>
    </location>
</feature>
<sequence length="178" mass="17695">MTEMLTGVCAGTVALVLLLAFAGHLRAPRTLPAALAAHRVLPGPLRWPVAVAVIALEGALGVATGYAVAAGRPHALTLAAGGAAVLFAGYAGYGWYVLRTRPSVPCGCATGPGGDTPMSGWVAGRAAALALASLVAVTGTTPAHGTHTAIAVLASVVFAVLLSLLPQAMFDPERQAAP</sequence>
<keyword evidence="8" id="KW-1185">Reference proteome</keyword>
<feature type="transmembrane region" description="Helical" evidence="5">
    <location>
        <begin position="118"/>
        <end position="137"/>
    </location>
</feature>
<evidence type="ECO:0000313" key="7">
    <source>
        <dbReference type="EMBL" id="GLY90630.1"/>
    </source>
</evidence>
<evidence type="ECO:0000256" key="1">
    <source>
        <dbReference type="ARBA" id="ARBA00004141"/>
    </source>
</evidence>
<keyword evidence="2 5" id="KW-0812">Transmembrane</keyword>
<evidence type="ECO:0000256" key="5">
    <source>
        <dbReference type="SAM" id="Phobius"/>
    </source>
</evidence>
<keyword evidence="4 5" id="KW-0472">Membrane</keyword>